<protein>
    <submittedName>
        <fullName evidence="1">Uncharacterized protein</fullName>
    </submittedName>
</protein>
<gene>
    <name evidence="1" type="ORF">Patl1_04919</name>
</gene>
<name>A0ACC1BUY8_9ROSI</name>
<evidence type="ECO:0000313" key="1">
    <source>
        <dbReference type="EMBL" id="KAJ0102889.1"/>
    </source>
</evidence>
<accession>A0ACC1BUY8</accession>
<keyword evidence="2" id="KW-1185">Reference proteome</keyword>
<sequence length="677" mass="77767">MNTTASRFEKKSSTTSQRDFSVTTLHRVVKPDSAGHKARHVALPSEAQCDLTWATCMGRQWSNAIMRQPCENFLPPLFELVPYKVIMSENHSTECKDGSVEVKVSEHCKVKTEDVNEEVKISEDYIVDSENDAEKETKTRKRRLNTITEEGHIQNPEKRYKKMILSLKKPSYLLRCGLGAKNVRRENRNRLRYLLCKLVKLGNWTHACGVLSVLLKGTSKEKCPLANRLKYMVSMELFNHVESERINPIRIKNVYDIWMKRIASAKDSPLEDKFVVHLEFILFCLTRGDVDEAHQAAMGLMQEREFGSHPMANMVMALTFCQRWYSRSRLNHEVENSGATDTVYSYKADTHFRCDSETSVMIAEDSSPMKDAVPVNYASVFVALEGLDSWLLPVRLPNSSEDYEIAIRKYRKLPNDDYKNAVKYLRFALYSTPAVSAALLPLIQLLLIGGHVDEALIELEKFCSNSPTALPVRLRASLLECFDRNNYIMLSTCFEDILRKDPTCSHSLARLIRMHQTGNYSVESLLEMIALHLDATYADSNIWREFASCFLKLSQYDEDRMSVCPDANEGGKKQSFSVRYSRVPDILTKGKSGKAWMFRCKWWLRRHFSQNMLTSEIAAGDLQFLTYKASCACHMYGQKLNYVVKVFAYLEKANDRDLFMFLQTHIHNAISLTSNYK</sequence>
<proteinExistence type="predicted"/>
<dbReference type="EMBL" id="CM047899">
    <property type="protein sequence ID" value="KAJ0102889.1"/>
    <property type="molecule type" value="Genomic_DNA"/>
</dbReference>
<comment type="caution">
    <text evidence="1">The sequence shown here is derived from an EMBL/GenBank/DDBJ whole genome shotgun (WGS) entry which is preliminary data.</text>
</comment>
<organism evidence="1 2">
    <name type="scientific">Pistacia atlantica</name>
    <dbReference type="NCBI Taxonomy" id="434234"/>
    <lineage>
        <taxon>Eukaryota</taxon>
        <taxon>Viridiplantae</taxon>
        <taxon>Streptophyta</taxon>
        <taxon>Embryophyta</taxon>
        <taxon>Tracheophyta</taxon>
        <taxon>Spermatophyta</taxon>
        <taxon>Magnoliopsida</taxon>
        <taxon>eudicotyledons</taxon>
        <taxon>Gunneridae</taxon>
        <taxon>Pentapetalae</taxon>
        <taxon>rosids</taxon>
        <taxon>malvids</taxon>
        <taxon>Sapindales</taxon>
        <taxon>Anacardiaceae</taxon>
        <taxon>Pistacia</taxon>
    </lineage>
</organism>
<evidence type="ECO:0000313" key="2">
    <source>
        <dbReference type="Proteomes" id="UP001164250"/>
    </source>
</evidence>
<reference evidence="2" key="1">
    <citation type="journal article" date="2023" name="G3 (Bethesda)">
        <title>Genome assembly and association tests identify interacting loci associated with vigor, precocity, and sex in interspecific pistachio rootstocks.</title>
        <authorList>
            <person name="Palmer W."/>
            <person name="Jacygrad E."/>
            <person name="Sagayaradj S."/>
            <person name="Cavanaugh K."/>
            <person name="Han R."/>
            <person name="Bertier L."/>
            <person name="Beede B."/>
            <person name="Kafkas S."/>
            <person name="Golino D."/>
            <person name="Preece J."/>
            <person name="Michelmore R."/>
        </authorList>
    </citation>
    <scope>NUCLEOTIDE SEQUENCE [LARGE SCALE GENOMIC DNA]</scope>
</reference>
<dbReference type="Proteomes" id="UP001164250">
    <property type="component" value="Chromosome 3"/>
</dbReference>